<dbReference type="AlphaFoldDB" id="A0A379W4D8"/>
<accession>A0A379W4D8</accession>
<proteinExistence type="predicted"/>
<evidence type="ECO:0000313" key="2">
    <source>
        <dbReference type="Proteomes" id="UP000255509"/>
    </source>
</evidence>
<protein>
    <submittedName>
        <fullName evidence="1">Conjugal transfer ATPase TrbE</fullName>
    </submittedName>
</protein>
<reference evidence="1 2" key="1">
    <citation type="submission" date="2018-06" db="EMBL/GenBank/DDBJ databases">
        <authorList>
            <consortium name="Pathogen Informatics"/>
            <person name="Doyle S."/>
        </authorList>
    </citation>
    <scope>NUCLEOTIDE SEQUENCE [LARGE SCALE GENOMIC DNA]</scope>
    <source>
        <strain evidence="1 2">NCTC8258</strain>
    </source>
</reference>
<name>A0A379W4D8_SALET</name>
<organism evidence="1 2">
    <name type="scientific">Salmonella enterica I</name>
    <dbReference type="NCBI Taxonomy" id="59201"/>
    <lineage>
        <taxon>Bacteria</taxon>
        <taxon>Pseudomonadati</taxon>
        <taxon>Pseudomonadota</taxon>
        <taxon>Gammaproteobacteria</taxon>
        <taxon>Enterobacterales</taxon>
        <taxon>Enterobacteriaceae</taxon>
        <taxon>Salmonella</taxon>
    </lineage>
</organism>
<dbReference type="EMBL" id="UGXS01000004">
    <property type="protein sequence ID" value="SUH13495.1"/>
    <property type="molecule type" value="Genomic_DNA"/>
</dbReference>
<evidence type="ECO:0000313" key="1">
    <source>
        <dbReference type="EMBL" id="SUH13495.1"/>
    </source>
</evidence>
<sequence length="139" mass="15213">MDGEIAFQPLARIDREGYRTWAAEWIEGRLLHEGVAVGPDEKAAIWSALQSLAGAPVEQRTMTGLSVLLQSNALRQALAPYVLGGAHGKLLDADHDRLGMADVQCFEMEELMHSKAAVMAVLHYSLRASMNALTVRPRC</sequence>
<dbReference type="Proteomes" id="UP000255509">
    <property type="component" value="Unassembled WGS sequence"/>
</dbReference>
<gene>
    <name evidence="1" type="ORF">NCTC8258_01138</name>
</gene>